<dbReference type="eggNOG" id="ENOG5030GC3">
    <property type="taxonomic scope" value="Bacteria"/>
</dbReference>
<reference evidence="1 2" key="1">
    <citation type="submission" date="2016-10" db="EMBL/GenBank/DDBJ databases">
        <authorList>
            <person name="de Groot N.N."/>
        </authorList>
    </citation>
    <scope>NUCLEOTIDE SEQUENCE [LARGE SCALE GENOMIC DNA]</scope>
    <source>
        <strain evidence="1 2">NLAE-zl-G419</strain>
    </source>
</reference>
<dbReference type="RefSeq" id="WP_027639952.1">
    <property type="nucleotide sequence ID" value="NZ_BAAACD010000011.1"/>
</dbReference>
<gene>
    <name evidence="1" type="ORF">SAMN04487885_11271</name>
</gene>
<evidence type="ECO:0000313" key="2">
    <source>
        <dbReference type="Proteomes" id="UP000182135"/>
    </source>
</evidence>
<keyword evidence="2" id="KW-1185">Reference proteome</keyword>
<proteinExistence type="predicted"/>
<organism evidence="1 2">
    <name type="scientific">Clostridium cadaveris</name>
    <dbReference type="NCBI Taxonomy" id="1529"/>
    <lineage>
        <taxon>Bacteria</taxon>
        <taxon>Bacillati</taxon>
        <taxon>Bacillota</taxon>
        <taxon>Clostridia</taxon>
        <taxon>Eubacteriales</taxon>
        <taxon>Clostridiaceae</taxon>
        <taxon>Clostridium</taxon>
    </lineage>
</organism>
<accession>A0A1I2LZE8</accession>
<sequence length="132" mass="15255">MDYKVAANNYIVVTPKGTIKGFLEAEDAHMYVLGYYEKKVNKLSDDTDIIYDDYATEPLESTIDICIDLGVKEGDCTIYDLDDFIEKIQESPMFEEEKEEIISKLMEKDIKLNAIDYQLMDILKDVTVIPHR</sequence>
<dbReference type="OrthoDB" id="1920995at2"/>
<dbReference type="Proteomes" id="UP000182135">
    <property type="component" value="Unassembled WGS sequence"/>
</dbReference>
<dbReference type="EMBL" id="FOOE01000012">
    <property type="protein sequence ID" value="SFF84613.1"/>
    <property type="molecule type" value="Genomic_DNA"/>
</dbReference>
<protein>
    <submittedName>
        <fullName evidence="1">Uncharacterized protein</fullName>
    </submittedName>
</protein>
<name>A0A1I2LZE8_9CLOT</name>
<evidence type="ECO:0000313" key="1">
    <source>
        <dbReference type="EMBL" id="SFF84613.1"/>
    </source>
</evidence>
<dbReference type="AlphaFoldDB" id="A0A1I2LZE8"/>